<dbReference type="KEGG" id="halu:HUG12_03885"/>
<dbReference type="NCBIfam" id="TIGR01254">
    <property type="entry name" value="sfuA"/>
    <property type="match status" value="1"/>
</dbReference>
<dbReference type="OrthoDB" id="130870at2157"/>
<gene>
    <name evidence="3" type="ORF">HUG12_03885</name>
</gene>
<evidence type="ECO:0000256" key="2">
    <source>
        <dbReference type="SAM" id="MobiDB-lite"/>
    </source>
</evidence>
<dbReference type="PROSITE" id="PS51257">
    <property type="entry name" value="PROKAR_LIPOPROTEIN"/>
    <property type="match status" value="1"/>
</dbReference>
<dbReference type="SUPFAM" id="SSF53850">
    <property type="entry name" value="Periplasmic binding protein-like II"/>
    <property type="match status" value="1"/>
</dbReference>
<dbReference type="RefSeq" id="WP_179267511.1">
    <property type="nucleotide sequence ID" value="NZ_CP058579.1"/>
</dbReference>
<dbReference type="AlphaFoldDB" id="A0A7D5QIT2"/>
<dbReference type="InterPro" id="IPR006311">
    <property type="entry name" value="TAT_signal"/>
</dbReference>
<dbReference type="InterPro" id="IPR005948">
    <property type="entry name" value="ThiB-like"/>
</dbReference>
<dbReference type="GO" id="GO:0015888">
    <property type="term" value="P:thiamine transport"/>
    <property type="evidence" value="ECO:0007669"/>
    <property type="project" value="InterPro"/>
</dbReference>
<keyword evidence="1" id="KW-0732">Signal</keyword>
<feature type="compositionally biased region" description="Low complexity" evidence="2">
    <location>
        <begin position="34"/>
        <end position="53"/>
    </location>
</feature>
<dbReference type="InterPro" id="IPR006059">
    <property type="entry name" value="SBP"/>
</dbReference>
<dbReference type="Pfam" id="PF13416">
    <property type="entry name" value="SBP_bac_8"/>
    <property type="match status" value="1"/>
</dbReference>
<dbReference type="Gene3D" id="3.40.190.10">
    <property type="entry name" value="Periplasmic binding protein-like II"/>
    <property type="match status" value="2"/>
</dbReference>
<sequence length="382" mass="41847">MNRTRREFLTAAGAGGTALLAGCQAEPLDEGTDTPADAGTEPTGTTTGTPEGADTLVVATYPPFVDAPSTSPGAWLKEEFESEFDATLVYQTPDSELNYYLERAIQGVEFEADVYVGLDTGQLIDADGRQGEGELTDPLFAEAGDLEGTDRLREGLQFDPRNRAVPFDTGYVSLVWNATMDDGEFAAPETFEGLTEPEYEGDLIAQNPTSAATGEAFMLHTVKQYGPDGFLDYWDRLRENGVTVLGSWTDAYSAYESEEAPMVVSYSTDQVYAAMEDQDLQKHQVRFLNDQGYANPEGMARFADSDAPGLAEEFMSFMLRPEVQAGIAQRNVAFPAIDDAPLPEDYSQYAMEPPEPVTFTYDELQGNVDEWTDQWARRFAGG</sequence>
<evidence type="ECO:0000313" key="4">
    <source>
        <dbReference type="Proteomes" id="UP000509626"/>
    </source>
</evidence>
<dbReference type="GeneID" id="56036570"/>
<proteinExistence type="predicted"/>
<feature type="region of interest" description="Disordered" evidence="2">
    <location>
        <begin position="26"/>
        <end position="53"/>
    </location>
</feature>
<evidence type="ECO:0000313" key="3">
    <source>
        <dbReference type="EMBL" id="QLG60925.1"/>
    </source>
</evidence>
<name>A0A7D5QIT2_9EURY</name>
<accession>A0A7D5QIT2</accession>
<dbReference type="GO" id="GO:0030975">
    <property type="term" value="F:thiamine binding"/>
    <property type="evidence" value="ECO:0007669"/>
    <property type="project" value="InterPro"/>
</dbReference>
<organism evidence="3 4">
    <name type="scientific">Halorarum salinum</name>
    <dbReference type="NCBI Taxonomy" id="2743089"/>
    <lineage>
        <taxon>Archaea</taxon>
        <taxon>Methanobacteriati</taxon>
        <taxon>Methanobacteriota</taxon>
        <taxon>Stenosarchaea group</taxon>
        <taxon>Halobacteria</taxon>
        <taxon>Halobacteriales</taxon>
        <taxon>Haloferacaceae</taxon>
        <taxon>Halorarum</taxon>
    </lineage>
</organism>
<keyword evidence="4" id="KW-1185">Reference proteome</keyword>
<dbReference type="Proteomes" id="UP000509626">
    <property type="component" value="Chromosome"/>
</dbReference>
<reference evidence="3 4" key="1">
    <citation type="submission" date="2020-06" db="EMBL/GenBank/DDBJ databases">
        <title>NJ-3-1, isolated from saline soil.</title>
        <authorList>
            <person name="Cui H.L."/>
            <person name="Shi X."/>
        </authorList>
    </citation>
    <scope>NUCLEOTIDE SEQUENCE [LARGE SCALE GENOMIC DNA]</scope>
    <source>
        <strain evidence="3 4">NJ-3-1</strain>
    </source>
</reference>
<dbReference type="EMBL" id="CP058579">
    <property type="protein sequence ID" value="QLG60925.1"/>
    <property type="molecule type" value="Genomic_DNA"/>
</dbReference>
<dbReference type="PANTHER" id="PTHR30006">
    <property type="entry name" value="THIAMINE-BINDING PERIPLASMIC PROTEIN-RELATED"/>
    <property type="match status" value="1"/>
</dbReference>
<dbReference type="PROSITE" id="PS51318">
    <property type="entry name" value="TAT"/>
    <property type="match status" value="1"/>
</dbReference>
<dbReference type="PANTHER" id="PTHR30006:SF2">
    <property type="entry name" value="ABC TRANSPORTER SUBSTRATE-BINDING PROTEIN"/>
    <property type="match status" value="1"/>
</dbReference>
<protein>
    <submittedName>
        <fullName evidence="3">Thiamine ABC transporter substrate-binding protein</fullName>
    </submittedName>
</protein>
<evidence type="ECO:0000256" key="1">
    <source>
        <dbReference type="ARBA" id="ARBA00022729"/>
    </source>
</evidence>